<dbReference type="Proteomes" id="UP000230002">
    <property type="component" value="Unassembled WGS sequence"/>
</dbReference>
<dbReference type="AlphaFoldDB" id="A0A2G8RXM1"/>
<feature type="region of interest" description="Disordered" evidence="1">
    <location>
        <begin position="1"/>
        <end position="55"/>
    </location>
</feature>
<dbReference type="Gene3D" id="3.30.710.10">
    <property type="entry name" value="Potassium Channel Kv1.1, Chain A"/>
    <property type="match status" value="1"/>
</dbReference>
<evidence type="ECO:0000313" key="2">
    <source>
        <dbReference type="EMBL" id="PIL26260.1"/>
    </source>
</evidence>
<comment type="caution">
    <text evidence="2">The sequence shown here is derived from an EMBL/GenBank/DDBJ whole genome shotgun (WGS) entry which is preliminary data.</text>
</comment>
<dbReference type="InterPro" id="IPR011333">
    <property type="entry name" value="SKP1/BTB/POZ_sf"/>
</dbReference>
<feature type="compositionally biased region" description="Basic and acidic residues" evidence="1">
    <location>
        <begin position="11"/>
        <end position="24"/>
    </location>
</feature>
<keyword evidence="3" id="KW-1185">Reference proteome</keyword>
<proteinExistence type="predicted"/>
<dbReference type="OrthoDB" id="3218112at2759"/>
<dbReference type="STRING" id="1077348.A0A2G8RXM1"/>
<reference evidence="2 3" key="1">
    <citation type="journal article" date="2015" name="Sci. Rep.">
        <title>Chromosome-level genome map provides insights into diverse defense mechanisms in the medicinal fungus Ganoderma sinense.</title>
        <authorList>
            <person name="Zhu Y."/>
            <person name="Xu J."/>
            <person name="Sun C."/>
            <person name="Zhou S."/>
            <person name="Xu H."/>
            <person name="Nelson D.R."/>
            <person name="Qian J."/>
            <person name="Song J."/>
            <person name="Luo H."/>
            <person name="Xiang L."/>
            <person name="Li Y."/>
            <person name="Xu Z."/>
            <person name="Ji A."/>
            <person name="Wang L."/>
            <person name="Lu S."/>
            <person name="Hayward A."/>
            <person name="Sun W."/>
            <person name="Li X."/>
            <person name="Schwartz D.C."/>
            <person name="Wang Y."/>
            <person name="Chen S."/>
        </authorList>
    </citation>
    <scope>NUCLEOTIDE SEQUENCE [LARGE SCALE GENOMIC DNA]</scope>
    <source>
        <strain evidence="2 3">ZZ0214-1</strain>
    </source>
</reference>
<accession>A0A2G8RXM1</accession>
<evidence type="ECO:0008006" key="4">
    <source>
        <dbReference type="Google" id="ProtNLM"/>
    </source>
</evidence>
<name>A0A2G8RXM1_9APHY</name>
<organism evidence="2 3">
    <name type="scientific">Ganoderma sinense ZZ0214-1</name>
    <dbReference type="NCBI Taxonomy" id="1077348"/>
    <lineage>
        <taxon>Eukaryota</taxon>
        <taxon>Fungi</taxon>
        <taxon>Dikarya</taxon>
        <taxon>Basidiomycota</taxon>
        <taxon>Agaricomycotina</taxon>
        <taxon>Agaricomycetes</taxon>
        <taxon>Polyporales</taxon>
        <taxon>Polyporaceae</taxon>
        <taxon>Ganoderma</taxon>
    </lineage>
</organism>
<evidence type="ECO:0000256" key="1">
    <source>
        <dbReference type="SAM" id="MobiDB-lite"/>
    </source>
</evidence>
<sequence length="377" mass="42527">MSSSPTRLKRPRSETEEEAVKQEPSRLPAPVAPVIPGVLAVGPDSEGDPRPPPLRRDAEFWYSDGSIILVAKDVEFRVYGGLLAEQSSVFRAMFAEENPVRLVPLKPGHRDQLTIPCPVIQLADAPEDLRRILRVIVSRKSTGYFDARKPSFYETSAYIRLGFKYKIKELYKESLQLLKSHYTSNLERWTKHDYWRPPHWHTDRYSISVVNLARLIGEPTILPTALLACMYMDEDLVQGVECEDGTREMLSPKDLGRCFRAMKEISKAKALSIRRTCAEVLSEACKVQAMCIVGLRLARLQHLDAIVSGFGSETGDPFQSMDAVGEVKLAMCAHCKVLVLERDRKERQLLWSQLPQLLGIEVPGWGKPVSRPESQVS</sequence>
<evidence type="ECO:0000313" key="3">
    <source>
        <dbReference type="Proteomes" id="UP000230002"/>
    </source>
</evidence>
<dbReference type="EMBL" id="AYKW01000045">
    <property type="protein sequence ID" value="PIL26260.1"/>
    <property type="molecule type" value="Genomic_DNA"/>
</dbReference>
<protein>
    <recommendedName>
        <fullName evidence="4">BTB domain-containing protein</fullName>
    </recommendedName>
</protein>
<gene>
    <name evidence="2" type="ORF">GSI_12016</name>
</gene>